<dbReference type="AlphaFoldDB" id="A0A2P5I167"/>
<keyword evidence="3" id="KW-1185">Reference proteome</keyword>
<gene>
    <name evidence="2" type="ORF">DHEL01_v205376</name>
</gene>
<sequence length="144" mass="15505">MQPKHAITAAAITVMTHVTTAAFNTTCAWWMLSGQVSLTGYCVVDPTTTTTTTITSNTINNFFSHWTVSTLDLNHCIGVNPTANAMVWKPEGNAFKTFCSACSMQSSRLVMQCHCANIATGGTTSSSVNLNDRVYTDEQGHLSC</sequence>
<protein>
    <recommendedName>
        <fullName evidence="1">Cyanovirin-N domain-containing protein</fullName>
    </recommendedName>
</protein>
<proteinExistence type="predicted"/>
<dbReference type="Pfam" id="PF08881">
    <property type="entry name" value="CVNH"/>
    <property type="match status" value="1"/>
</dbReference>
<name>A0A2P5I167_DIAHE</name>
<dbReference type="InterPro" id="IPR011058">
    <property type="entry name" value="Cyanovirin-N"/>
</dbReference>
<dbReference type="Gene3D" id="2.30.60.10">
    <property type="entry name" value="Cyanovirin-N"/>
    <property type="match status" value="1"/>
</dbReference>
<evidence type="ECO:0000313" key="2">
    <source>
        <dbReference type="EMBL" id="POS76227.1"/>
    </source>
</evidence>
<feature type="domain" description="Cyanovirin-N" evidence="1">
    <location>
        <begin position="60"/>
        <end position="142"/>
    </location>
</feature>
<dbReference type="EMBL" id="MAVT02000392">
    <property type="protein sequence ID" value="POS76227.1"/>
    <property type="molecule type" value="Genomic_DNA"/>
</dbReference>
<accession>A0A2P5I167</accession>
<organism evidence="2 3">
    <name type="scientific">Diaporthe helianthi</name>
    <dbReference type="NCBI Taxonomy" id="158607"/>
    <lineage>
        <taxon>Eukaryota</taxon>
        <taxon>Fungi</taxon>
        <taxon>Dikarya</taxon>
        <taxon>Ascomycota</taxon>
        <taxon>Pezizomycotina</taxon>
        <taxon>Sordariomycetes</taxon>
        <taxon>Sordariomycetidae</taxon>
        <taxon>Diaporthales</taxon>
        <taxon>Diaporthaceae</taxon>
        <taxon>Diaporthe</taxon>
    </lineage>
</organism>
<dbReference type="InParanoid" id="A0A2P5I167"/>
<evidence type="ECO:0000259" key="1">
    <source>
        <dbReference type="Pfam" id="PF08881"/>
    </source>
</evidence>
<dbReference type="Proteomes" id="UP000094444">
    <property type="component" value="Unassembled WGS sequence"/>
</dbReference>
<dbReference type="SUPFAM" id="SSF51322">
    <property type="entry name" value="Cyanovirin-N"/>
    <property type="match status" value="1"/>
</dbReference>
<evidence type="ECO:0000313" key="3">
    <source>
        <dbReference type="Proteomes" id="UP000094444"/>
    </source>
</evidence>
<reference evidence="2" key="1">
    <citation type="submission" date="2017-09" db="EMBL/GenBank/DDBJ databases">
        <title>Polyketide synthases of a Diaporthe helianthi virulent isolate.</title>
        <authorList>
            <person name="Baroncelli R."/>
        </authorList>
    </citation>
    <scope>NUCLEOTIDE SEQUENCE [LARGE SCALE GENOMIC DNA]</scope>
    <source>
        <strain evidence="2">7/96</strain>
    </source>
</reference>
<dbReference type="OrthoDB" id="4480031at2759"/>
<dbReference type="InterPro" id="IPR036673">
    <property type="entry name" value="Cyanovirin-N_sf"/>
</dbReference>
<comment type="caution">
    <text evidence="2">The sequence shown here is derived from an EMBL/GenBank/DDBJ whole genome shotgun (WGS) entry which is preliminary data.</text>
</comment>